<keyword evidence="2" id="KW-1185">Reference proteome</keyword>
<dbReference type="RefSeq" id="WP_271323041.1">
    <property type="nucleotide sequence ID" value="NZ_JAAGKO020000006.1"/>
</dbReference>
<reference evidence="1 2" key="1">
    <citation type="submission" date="2023-05" db="EMBL/GenBank/DDBJ databases">
        <title>Streptantibioticus silvisoli sp. nov., acidotolerant actinomycetes 1 from pine litter.</title>
        <authorList>
            <person name="Swiecimska M."/>
            <person name="Golinska P."/>
            <person name="Sangal V."/>
            <person name="Wachnowicz B."/>
            <person name="Goodfellow M."/>
        </authorList>
    </citation>
    <scope>NUCLEOTIDE SEQUENCE [LARGE SCALE GENOMIC DNA]</scope>
    <source>
        <strain evidence="1 2">SL54</strain>
    </source>
</reference>
<sequence length="176" mass="18759">MKSDGQSTRATTVGITGHRAIPPAACRHVHAGLVTALRAAGHPNGADRRPLEVLSSLAIGADQLFAEVALAHGARLTAVLPSSDYEQTFDAGELVLFRRLLDRADRQIVMGHATVCDEAYYEAGTYIADHSDLVLAVWDGRPARGHGGTGEIVDYARRRGTPVSVIWKAGVVRDPA</sequence>
<dbReference type="EMBL" id="JAAGKO020000006">
    <property type="protein sequence ID" value="MDI5962339.1"/>
    <property type="molecule type" value="Genomic_DNA"/>
</dbReference>
<dbReference type="Proteomes" id="UP001156398">
    <property type="component" value="Unassembled WGS sequence"/>
</dbReference>
<evidence type="ECO:0000313" key="2">
    <source>
        <dbReference type="Proteomes" id="UP001156398"/>
    </source>
</evidence>
<evidence type="ECO:0000313" key="1">
    <source>
        <dbReference type="EMBL" id="MDI5962339.1"/>
    </source>
</evidence>
<organism evidence="1 2">
    <name type="scientific">Streptantibioticus silvisoli</name>
    <dbReference type="NCBI Taxonomy" id="2705255"/>
    <lineage>
        <taxon>Bacteria</taxon>
        <taxon>Bacillati</taxon>
        <taxon>Actinomycetota</taxon>
        <taxon>Actinomycetes</taxon>
        <taxon>Kitasatosporales</taxon>
        <taxon>Streptomycetaceae</taxon>
        <taxon>Streptantibioticus</taxon>
    </lineage>
</organism>
<gene>
    <name evidence="1" type="ORF">POF43_006355</name>
</gene>
<accession>A0ABT6VV30</accession>
<comment type="caution">
    <text evidence="1">The sequence shown here is derived from an EMBL/GenBank/DDBJ whole genome shotgun (WGS) entry which is preliminary data.</text>
</comment>
<dbReference type="PANTHER" id="PTHR38440">
    <property type="entry name" value="UPF0398 PROTEIN YPSA"/>
    <property type="match status" value="1"/>
</dbReference>
<proteinExistence type="predicted"/>
<dbReference type="SUPFAM" id="SSF102405">
    <property type="entry name" value="MCP/YpsA-like"/>
    <property type="match status" value="1"/>
</dbReference>
<dbReference type="PANTHER" id="PTHR38440:SF1">
    <property type="entry name" value="UPF0398 PROTEIN SPR0331"/>
    <property type="match status" value="1"/>
</dbReference>
<dbReference type="InterPro" id="IPR010697">
    <property type="entry name" value="YspA"/>
</dbReference>
<name>A0ABT6VV30_9ACTN</name>
<protein>
    <submittedName>
        <fullName evidence="1">Uncharacterized protein</fullName>
    </submittedName>
</protein>
<dbReference type="Gene3D" id="3.40.50.450">
    <property type="match status" value="1"/>
</dbReference>